<proteinExistence type="predicted"/>
<comment type="caution">
    <text evidence="1">The sequence shown here is derived from an EMBL/GenBank/DDBJ whole genome shotgun (WGS) entry which is preliminary data.</text>
</comment>
<reference evidence="1" key="1">
    <citation type="journal article" date="2019" name="PLoS Negl. Trop. Dis.">
        <title>Revisiting the worldwide diversity of Leptospira species in the environment.</title>
        <authorList>
            <person name="Vincent A.T."/>
            <person name="Schiettekatte O."/>
            <person name="Bourhy P."/>
            <person name="Veyrier F.J."/>
            <person name="Picardeau M."/>
        </authorList>
    </citation>
    <scope>NUCLEOTIDE SEQUENCE [LARGE SCALE GENOMIC DNA]</scope>
    <source>
        <strain evidence="1">201400974</strain>
    </source>
</reference>
<name>A0A4R9LU65_9LEPT</name>
<dbReference type="Proteomes" id="UP000298264">
    <property type="component" value="Unassembled WGS sequence"/>
</dbReference>
<dbReference type="RefSeq" id="WP_135762823.1">
    <property type="nucleotide sequence ID" value="NZ_RQHV01000007.1"/>
</dbReference>
<sequence length="305" mass="35041">MIKFFLFFLFLLLIGCNAINNLESKIKITNLKNDSKLITIIDVDGESLLHMKNQGFHSSLLNLLNILKEKKPKIIFIAYSFVDFDEKKSFFYEGLNSNFQTISTFILNNEQTIAGYNQSTKGFIGSKIKAIKKTNEEGYYHYSGIELPPLKIIKESKAICATYDYPNNLGEIDNIYAYHEFENCPLTITNELLYSDSLQIKFDDDQAQYALYSIKNDKPIRVIQHIGTETKYNFNYTPIQKKIYKKIKAKDLLEGNAKIEFSQIYIINSSQNKFKLLGGEEIYGSDLLGSKVFTFLDLASKISVF</sequence>
<evidence type="ECO:0008006" key="3">
    <source>
        <dbReference type="Google" id="ProtNLM"/>
    </source>
</evidence>
<organism evidence="1 2">
    <name type="scientific">Leptospira ilyithenensis</name>
    <dbReference type="NCBI Taxonomy" id="2484901"/>
    <lineage>
        <taxon>Bacteria</taxon>
        <taxon>Pseudomonadati</taxon>
        <taxon>Spirochaetota</taxon>
        <taxon>Spirochaetia</taxon>
        <taxon>Leptospirales</taxon>
        <taxon>Leptospiraceae</taxon>
        <taxon>Leptospira</taxon>
    </lineage>
</organism>
<dbReference type="AlphaFoldDB" id="A0A4R9LU65"/>
<dbReference type="EMBL" id="RQHV01000007">
    <property type="protein sequence ID" value="TGN14343.1"/>
    <property type="molecule type" value="Genomic_DNA"/>
</dbReference>
<dbReference type="OrthoDB" id="344245at2"/>
<keyword evidence="2" id="KW-1185">Reference proteome</keyword>
<gene>
    <name evidence="1" type="ORF">EHS11_02400</name>
</gene>
<accession>A0A4R9LU65</accession>
<protein>
    <recommendedName>
        <fullName evidence="3">CHASE2 domain-containing protein</fullName>
    </recommendedName>
</protein>
<evidence type="ECO:0000313" key="2">
    <source>
        <dbReference type="Proteomes" id="UP000298264"/>
    </source>
</evidence>
<evidence type="ECO:0000313" key="1">
    <source>
        <dbReference type="EMBL" id="TGN14343.1"/>
    </source>
</evidence>
<dbReference type="PROSITE" id="PS51257">
    <property type="entry name" value="PROKAR_LIPOPROTEIN"/>
    <property type="match status" value="1"/>
</dbReference>